<dbReference type="Proteomes" id="UP001597182">
    <property type="component" value="Unassembled WGS sequence"/>
</dbReference>
<accession>A0ABW3VI39</accession>
<name>A0ABW3VI39_9PSEU</name>
<keyword evidence="2" id="KW-1185">Reference proteome</keyword>
<organism evidence="1 2">
    <name type="scientific">Pseudonocardia benzenivorans</name>
    <dbReference type="NCBI Taxonomy" id="228005"/>
    <lineage>
        <taxon>Bacteria</taxon>
        <taxon>Bacillati</taxon>
        <taxon>Actinomycetota</taxon>
        <taxon>Actinomycetes</taxon>
        <taxon>Pseudonocardiales</taxon>
        <taxon>Pseudonocardiaceae</taxon>
        <taxon>Pseudonocardia</taxon>
    </lineage>
</organism>
<protein>
    <submittedName>
        <fullName evidence="1">Uncharacterized protein</fullName>
    </submittedName>
</protein>
<evidence type="ECO:0000313" key="1">
    <source>
        <dbReference type="EMBL" id="MFD1234834.1"/>
    </source>
</evidence>
<dbReference type="RefSeq" id="WP_013678150.1">
    <property type="nucleotide sequence ID" value="NZ_BAABKS010000029.1"/>
</dbReference>
<evidence type="ECO:0000313" key="2">
    <source>
        <dbReference type="Proteomes" id="UP001597182"/>
    </source>
</evidence>
<proteinExistence type="predicted"/>
<reference evidence="2" key="1">
    <citation type="journal article" date="2019" name="Int. J. Syst. Evol. Microbiol.">
        <title>The Global Catalogue of Microorganisms (GCM) 10K type strain sequencing project: providing services to taxonomists for standard genome sequencing and annotation.</title>
        <authorList>
            <consortium name="The Broad Institute Genomics Platform"/>
            <consortium name="The Broad Institute Genome Sequencing Center for Infectious Disease"/>
            <person name="Wu L."/>
            <person name="Ma J."/>
        </authorList>
    </citation>
    <scope>NUCLEOTIDE SEQUENCE [LARGE SCALE GENOMIC DNA]</scope>
    <source>
        <strain evidence="2">CCUG 49018</strain>
    </source>
</reference>
<gene>
    <name evidence="1" type="ORF">ACFQ34_16195</name>
</gene>
<sequence>MAPKTTSSPEDSEVLTVVTGPRGTSYECPDLATLDRHLTTLCARIRQATPQFPSLARAFRDDIDVLLDRRRWLELTSA</sequence>
<dbReference type="EMBL" id="JBHTMB010000141">
    <property type="protein sequence ID" value="MFD1234834.1"/>
    <property type="molecule type" value="Genomic_DNA"/>
</dbReference>
<comment type="caution">
    <text evidence="1">The sequence shown here is derived from an EMBL/GenBank/DDBJ whole genome shotgun (WGS) entry which is preliminary data.</text>
</comment>